<accession>A0A0G4J113</accession>
<proteinExistence type="predicted"/>
<sequence length="341" mass="38249">MWRRVVRAFSTRSRRARQERLQGQDEQALDYVANRKFAKSLEHAPSVAALHETVRREVEADGLDSRLMTPRNVSMIVYRVGQLHHLLGDAHDDGFRNMVVDLVDRNMLKFMTPSLSSLIRSIGDWSLWEKPPGLCTQIARHLFVQPKLRAPTLCRALPGMATVGVTDDDIWNNALKCFQLQLPHMNGDQLSPCLHAVVRTGRGDVDFFTVMSNHVKLRAFSYDSRCVGQLSMSFARAKDRCPDLTSLFDHLAQQALRQLPMYGTLDLRDVTRAFVIVSPGKKELFDAIANRVVACSDRFSPTVLLDVYRALKSVGVSNDALDEVCGKVTPADPSPFASAQQ</sequence>
<organism evidence="1 3">
    <name type="scientific">Plasmodiophora brassicae</name>
    <name type="common">Clubroot disease agent</name>
    <dbReference type="NCBI Taxonomy" id="37360"/>
    <lineage>
        <taxon>Eukaryota</taxon>
        <taxon>Sar</taxon>
        <taxon>Rhizaria</taxon>
        <taxon>Endomyxa</taxon>
        <taxon>Phytomyxea</taxon>
        <taxon>Plasmodiophorida</taxon>
        <taxon>Plasmodiophoridae</taxon>
        <taxon>Plasmodiophora</taxon>
    </lineage>
</organism>
<keyword evidence="3" id="KW-1185">Reference proteome</keyword>
<geneLocation type="mitochondrion" evidence="2"/>
<name>A0A0G4J113_PLABS</name>
<gene>
    <name evidence="1" type="ORF">PBRA_001851</name>
    <name evidence="2" type="ORF">PLBR_LOCUS8500</name>
</gene>
<dbReference type="EMBL" id="OVEO01000017">
    <property type="protein sequence ID" value="SPR01285.1"/>
    <property type="molecule type" value="Genomic_DNA"/>
</dbReference>
<dbReference type="Proteomes" id="UP000290189">
    <property type="component" value="Unassembled WGS sequence"/>
</dbReference>
<keyword evidence="2" id="KW-0496">Mitochondrion</keyword>
<evidence type="ECO:0000313" key="2">
    <source>
        <dbReference type="EMBL" id="SPR01285.1"/>
    </source>
</evidence>
<dbReference type="EMBL" id="CDSF01000112">
    <property type="protein sequence ID" value="CEP01245.1"/>
    <property type="molecule type" value="Genomic_DNA"/>
</dbReference>
<evidence type="ECO:0000313" key="1">
    <source>
        <dbReference type="EMBL" id="CEP01245.1"/>
    </source>
</evidence>
<protein>
    <submittedName>
        <fullName evidence="1">Uncharacterized protein</fullName>
    </submittedName>
</protein>
<reference evidence="1 3" key="1">
    <citation type="submission" date="2015-02" db="EMBL/GenBank/DDBJ databases">
        <authorList>
            <person name="Chooi Y.-H."/>
        </authorList>
    </citation>
    <scope>NUCLEOTIDE SEQUENCE [LARGE SCALE GENOMIC DNA]</scope>
    <source>
        <strain evidence="1">E3</strain>
    </source>
</reference>
<reference evidence="2 4" key="2">
    <citation type="submission" date="2018-03" db="EMBL/GenBank/DDBJ databases">
        <authorList>
            <person name="Fogelqvist J."/>
        </authorList>
    </citation>
    <scope>NUCLEOTIDE SEQUENCE [LARGE SCALE GENOMIC DNA]</scope>
</reference>
<dbReference type="Proteomes" id="UP000039324">
    <property type="component" value="Unassembled WGS sequence"/>
</dbReference>
<dbReference type="AlphaFoldDB" id="A0A0G4J113"/>
<evidence type="ECO:0000313" key="3">
    <source>
        <dbReference type="Proteomes" id="UP000039324"/>
    </source>
</evidence>
<evidence type="ECO:0000313" key="4">
    <source>
        <dbReference type="Proteomes" id="UP000290189"/>
    </source>
</evidence>